<name>A0A0M5MGV9_9NOSO</name>
<feature type="domain" description="Carrier" evidence="24">
    <location>
        <begin position="1311"/>
        <end position="1386"/>
    </location>
</feature>
<evidence type="ECO:0000256" key="2">
    <source>
        <dbReference type="ARBA" id="ARBA00001957"/>
    </source>
</evidence>
<comment type="cofactor">
    <cofactor evidence="1">
        <name>NADP(+)</name>
        <dbReference type="ChEBI" id="CHEBI:58349"/>
    </cofactor>
</comment>
<dbReference type="GO" id="GO:0006633">
    <property type="term" value="P:fatty acid biosynthetic process"/>
    <property type="evidence" value="ECO:0007669"/>
    <property type="project" value="InterPro"/>
</dbReference>
<keyword evidence="6" id="KW-0677">Repeat</keyword>
<comment type="catalytic activity">
    <reaction evidence="15">
        <text>icosanoyl-[(phenol)carboxyphthiodiolenone synthase] + 2 (S)-methylmalonyl-CoA + 3 malonyl-CoA + 5 NADPH + 10 H(+) = C32-carboxyphthiodiolenone-[(phenol)carboxyphthiodiolenone synthase] + 5 CO2 + 5 NADP(+) + 5 CoA + 2 H2O</text>
        <dbReference type="Rhea" id="RHEA:57748"/>
        <dbReference type="Rhea" id="RHEA-COMP:14985"/>
        <dbReference type="Rhea" id="RHEA-COMP:14986"/>
        <dbReference type="ChEBI" id="CHEBI:15377"/>
        <dbReference type="ChEBI" id="CHEBI:15378"/>
        <dbReference type="ChEBI" id="CHEBI:16526"/>
        <dbReference type="ChEBI" id="CHEBI:57287"/>
        <dbReference type="ChEBI" id="CHEBI:57327"/>
        <dbReference type="ChEBI" id="CHEBI:57384"/>
        <dbReference type="ChEBI" id="CHEBI:57783"/>
        <dbReference type="ChEBI" id="CHEBI:58349"/>
        <dbReference type="ChEBI" id="CHEBI:87848"/>
        <dbReference type="ChEBI" id="CHEBI:142236"/>
        <dbReference type="EC" id="2.3.1.292"/>
    </reaction>
</comment>
<dbReference type="InterPro" id="IPR009081">
    <property type="entry name" value="PP-bd_ACP"/>
</dbReference>
<keyword evidence="7" id="KW-0276">Fatty acid metabolism</keyword>
<keyword evidence="28" id="KW-1185">Reference proteome</keyword>
<dbReference type="FunFam" id="3.40.47.10:FF:000042">
    <property type="entry name" value="Polyketide synthase Pks13"/>
    <property type="match status" value="1"/>
</dbReference>
<comment type="catalytic activity">
    <reaction evidence="12">
        <text>17-(4-hydroxyphenyl)heptadecanoyl-[(phenol)carboxyphthiodiolenone synthase] + 2 (S)-methylmalonyl-CoA + 3 malonyl-CoA + 5 NADPH + 10 H(+) = C35-(phenol)carboxyphthiodiolenone-[(phenol)carboxyphthiodiolenone synthase] + 5 CO2 + 5 NADP(+) + 5 CoA + 2 H2O</text>
        <dbReference type="Rhea" id="RHEA:57756"/>
        <dbReference type="Rhea" id="RHEA-COMP:14272"/>
        <dbReference type="Rhea" id="RHEA-COMP:14989"/>
        <dbReference type="ChEBI" id="CHEBI:15377"/>
        <dbReference type="ChEBI" id="CHEBI:15378"/>
        <dbReference type="ChEBI" id="CHEBI:16526"/>
        <dbReference type="ChEBI" id="CHEBI:57287"/>
        <dbReference type="ChEBI" id="CHEBI:57327"/>
        <dbReference type="ChEBI" id="CHEBI:57384"/>
        <dbReference type="ChEBI" id="CHEBI:57783"/>
        <dbReference type="ChEBI" id="CHEBI:58349"/>
        <dbReference type="ChEBI" id="CHEBI:133300"/>
        <dbReference type="ChEBI" id="CHEBI:142259"/>
        <dbReference type="EC" id="2.3.1.292"/>
    </reaction>
</comment>
<dbReference type="Gene3D" id="3.30.70.3290">
    <property type="match status" value="1"/>
</dbReference>
<dbReference type="InterPro" id="IPR016036">
    <property type="entry name" value="Malonyl_transacylase_ACP-bd"/>
</dbReference>
<dbReference type="Pfam" id="PF21089">
    <property type="entry name" value="PKS_DH_N"/>
    <property type="match status" value="1"/>
</dbReference>
<evidence type="ECO:0000256" key="13">
    <source>
        <dbReference type="ARBA" id="ARBA00051971"/>
    </source>
</evidence>
<reference evidence="27 28" key="2">
    <citation type="journal article" date="2016" name="Genome Announc.">
        <title>Draft Genome Sequence of the N2-Fixing Cyanobacterium Nostoc piscinale CENA21, Isolated from the Brazilian Amazon Floodplain.</title>
        <authorList>
            <person name="Leao T."/>
            <person name="Guimaraes P.I."/>
            <person name="de Melo A.G."/>
            <person name="Ramos R.T."/>
            <person name="Leao P.N."/>
            <person name="Silva A."/>
            <person name="Fiore M.F."/>
            <person name="Schneider M.P."/>
        </authorList>
    </citation>
    <scope>NUCLEOTIDE SEQUENCE [LARGE SCALE GENOMIC DNA]</scope>
    <source>
        <strain evidence="27 28">CENA21</strain>
    </source>
</reference>
<dbReference type="InterPro" id="IPR036291">
    <property type="entry name" value="NAD(P)-bd_dom_sf"/>
</dbReference>
<dbReference type="GO" id="GO:0004315">
    <property type="term" value="F:3-oxoacyl-[acyl-carrier-protein] synthase activity"/>
    <property type="evidence" value="ECO:0007669"/>
    <property type="project" value="InterPro"/>
</dbReference>
<dbReference type="InterPro" id="IPR014030">
    <property type="entry name" value="Ketoacyl_synth_N"/>
</dbReference>
<keyword evidence="5" id="KW-0808">Transferase</keyword>
<dbReference type="InterPro" id="IPR016039">
    <property type="entry name" value="Thiolase-like"/>
</dbReference>
<evidence type="ECO:0000256" key="10">
    <source>
        <dbReference type="ARBA" id="ARBA00023098"/>
    </source>
</evidence>
<dbReference type="SUPFAM" id="SSF55048">
    <property type="entry name" value="Probable ACP-binding domain of malonyl-CoA ACP transacylase"/>
    <property type="match status" value="1"/>
</dbReference>
<accession>A0A0M5MGV9</accession>
<dbReference type="Gene3D" id="3.90.180.10">
    <property type="entry name" value="Medium-chain alcohol dehydrogenases, catalytic domain"/>
    <property type="match status" value="1"/>
</dbReference>
<dbReference type="PROSITE" id="PS00606">
    <property type="entry name" value="KS3_1"/>
    <property type="match status" value="1"/>
</dbReference>
<dbReference type="Gene3D" id="3.40.50.12780">
    <property type="entry name" value="N-terminal domain of ligase-like"/>
    <property type="match status" value="1"/>
</dbReference>
<evidence type="ECO:0000256" key="6">
    <source>
        <dbReference type="ARBA" id="ARBA00022737"/>
    </source>
</evidence>
<dbReference type="Gene3D" id="3.10.129.120">
    <property type="match status" value="1"/>
</dbReference>
<dbReference type="PANTHER" id="PTHR43775:SF51">
    <property type="entry name" value="INACTIVE PHENOLPHTHIOCEROL SYNTHESIS POLYKETIDE SYNTHASE TYPE I PKS1-RELATED"/>
    <property type="match status" value="1"/>
</dbReference>
<keyword evidence="8" id="KW-0521">NADP</keyword>
<dbReference type="SMART" id="SM00827">
    <property type="entry name" value="PKS_AT"/>
    <property type="match status" value="1"/>
</dbReference>
<dbReference type="InterPro" id="IPR049490">
    <property type="entry name" value="C883_1060-like_KR_N"/>
</dbReference>
<dbReference type="EMBL" id="CP012036">
    <property type="protein sequence ID" value="ALF53425.1"/>
    <property type="molecule type" value="Genomic_DNA"/>
</dbReference>
<evidence type="ECO:0000256" key="15">
    <source>
        <dbReference type="ARBA" id="ARBA00052745"/>
    </source>
</evidence>
<dbReference type="InterPro" id="IPR049552">
    <property type="entry name" value="PKS_DH_N"/>
</dbReference>
<dbReference type="InterPro" id="IPR042099">
    <property type="entry name" value="ANL_N_sf"/>
</dbReference>
<evidence type="ECO:0000256" key="12">
    <source>
        <dbReference type="ARBA" id="ARBA00050973"/>
    </source>
</evidence>
<dbReference type="SUPFAM" id="SSF56801">
    <property type="entry name" value="Acetyl-CoA synthetase-like"/>
    <property type="match status" value="2"/>
</dbReference>
<comment type="catalytic activity">
    <reaction evidence="14">
        <text>docosanoyl-[(phenol)carboxyphthiodiolenone synthase] + 2 (S)-methylmalonyl-CoA + 3 malonyl-CoA + 5 NADPH + 10 H(+) = C34-carboxyphthiodiolenone-[(phenol)carboxyphthiodiolenone synthase] + 5 CO2 + 5 NADP(+) + 5 CoA + 2 H2O</text>
        <dbReference type="Rhea" id="RHEA:57752"/>
        <dbReference type="Rhea" id="RHEA-COMP:14987"/>
        <dbReference type="Rhea" id="RHEA-COMP:14988"/>
        <dbReference type="ChEBI" id="CHEBI:15377"/>
        <dbReference type="ChEBI" id="CHEBI:15378"/>
        <dbReference type="ChEBI" id="CHEBI:16526"/>
        <dbReference type="ChEBI" id="CHEBI:57287"/>
        <dbReference type="ChEBI" id="CHEBI:57327"/>
        <dbReference type="ChEBI" id="CHEBI:57384"/>
        <dbReference type="ChEBI" id="CHEBI:57783"/>
        <dbReference type="ChEBI" id="CHEBI:58349"/>
        <dbReference type="ChEBI" id="CHEBI:142237"/>
        <dbReference type="ChEBI" id="CHEBI:142238"/>
        <dbReference type="EC" id="2.3.1.292"/>
    </reaction>
</comment>
<dbReference type="Pfam" id="PF21394">
    <property type="entry name" value="Beta-ketacyl_N"/>
    <property type="match status" value="2"/>
</dbReference>
<dbReference type="FunFam" id="3.40.366.10:FF:000002">
    <property type="entry name" value="Probable polyketide synthase 2"/>
    <property type="match status" value="1"/>
</dbReference>
<evidence type="ECO:0000256" key="7">
    <source>
        <dbReference type="ARBA" id="ARBA00022832"/>
    </source>
</evidence>
<dbReference type="SUPFAM" id="SSF47336">
    <property type="entry name" value="ACP-like"/>
    <property type="match status" value="2"/>
</dbReference>
<dbReference type="RefSeq" id="WP_083468726.1">
    <property type="nucleotide sequence ID" value="NZ_CP012036.1"/>
</dbReference>
<dbReference type="Pfam" id="PF14765">
    <property type="entry name" value="PS-DH"/>
    <property type="match status" value="1"/>
</dbReference>
<feature type="compositionally biased region" description="Low complexity" evidence="23">
    <location>
        <begin position="164"/>
        <end position="175"/>
    </location>
</feature>
<evidence type="ECO:0000256" key="9">
    <source>
        <dbReference type="ARBA" id="ARBA00023002"/>
    </source>
</evidence>
<evidence type="ECO:0000313" key="28">
    <source>
        <dbReference type="Proteomes" id="UP000062645"/>
    </source>
</evidence>
<dbReference type="SMART" id="SM00823">
    <property type="entry name" value="PKS_PP"/>
    <property type="match status" value="2"/>
</dbReference>
<feature type="region of interest" description="Disordered" evidence="23">
    <location>
        <begin position="156"/>
        <end position="181"/>
    </location>
</feature>
<dbReference type="InterPro" id="IPR049900">
    <property type="entry name" value="PKS_mFAS_DH"/>
</dbReference>
<keyword evidence="9" id="KW-0560">Oxidoreductase</keyword>
<dbReference type="InterPro" id="IPR011032">
    <property type="entry name" value="GroES-like_sf"/>
</dbReference>
<dbReference type="PROSITE" id="PS52004">
    <property type="entry name" value="KS3_2"/>
    <property type="match status" value="1"/>
</dbReference>
<dbReference type="SUPFAM" id="SSF51735">
    <property type="entry name" value="NAD(P)-binding Rossmann-fold domains"/>
    <property type="match status" value="5"/>
</dbReference>
<protein>
    <recommendedName>
        <fullName evidence="18">Phenolphthiocerol/phthiocerol polyketide synthase subunit E</fullName>
        <ecNumber evidence="17">2.3.1.292</ecNumber>
    </recommendedName>
    <alternativeName>
        <fullName evidence="20">(Phenol)carboxyphthiodiolenone synthase subunit E</fullName>
    </alternativeName>
    <alternativeName>
        <fullName evidence="21">Beta-ketoacyl-acyl-carrier-protein synthase I</fullName>
    </alternativeName>
    <alternativeName>
        <fullName evidence="19">Phthiocerol synthesis polyketide synthase type I PpsE</fullName>
    </alternativeName>
</protein>
<dbReference type="CDD" id="cd08955">
    <property type="entry name" value="KR_2_FAS_SDR_x"/>
    <property type="match status" value="1"/>
</dbReference>
<comment type="cofactor">
    <cofactor evidence="2">
        <name>pantetheine 4'-phosphate</name>
        <dbReference type="ChEBI" id="CHEBI:47942"/>
    </cofactor>
</comment>
<dbReference type="SMART" id="SM00826">
    <property type="entry name" value="PKS_DH"/>
    <property type="match status" value="1"/>
</dbReference>
<dbReference type="Gene3D" id="3.40.50.720">
    <property type="entry name" value="NAD(P)-binding Rossmann-like Domain"/>
    <property type="match status" value="4"/>
</dbReference>
<evidence type="ECO:0000256" key="3">
    <source>
        <dbReference type="ARBA" id="ARBA00022450"/>
    </source>
</evidence>
<dbReference type="PROSITE" id="PS00455">
    <property type="entry name" value="AMP_BINDING"/>
    <property type="match status" value="1"/>
</dbReference>
<comment type="function">
    <text evidence="16">Part of the PpsABCDE complex involved in the biosynthesis of the lipid core common to phthiocerols and phenolphthiocerols by successive additions of malonyl-CoA or methylmalonyl-CoA extender units. PpsA can accept as substrate the activated forms of either icosanoyl (C20), docosanoyl (C22) or lignoceroyl (C24) groups from FadD26, or a (4-hydroxyphenyl)-C17 or (4-hydroxyphenyl)-C19 fatty acyl from FadD29. PpsA initiates the biosynthesis and extends its substrate using a malonyl-CoA extender unit. The PpsB and PpsC proteins add the second and third malonyl-CoA extender units. PpsD adds an (R)-methylmalonyl unit and PpsE adds a second (R)-methylmalonyl unit. The incorporation of the methylmalonyl units results in formation of two branched methyl groups in the elongated product.</text>
</comment>
<dbReference type="Pfam" id="PF00501">
    <property type="entry name" value="AMP-binding"/>
    <property type="match status" value="1"/>
</dbReference>
<dbReference type="Pfam" id="PF08659">
    <property type="entry name" value="KR"/>
    <property type="match status" value="2"/>
</dbReference>
<dbReference type="InterPro" id="IPR006162">
    <property type="entry name" value="Ppantetheine_attach_site"/>
</dbReference>
<dbReference type="PANTHER" id="PTHR43775">
    <property type="entry name" value="FATTY ACID SYNTHASE"/>
    <property type="match status" value="1"/>
</dbReference>
<proteinExistence type="predicted"/>
<evidence type="ECO:0000256" key="11">
    <source>
        <dbReference type="ARBA" id="ARBA00023268"/>
    </source>
</evidence>
<keyword evidence="10" id="KW-0443">Lipid metabolism</keyword>
<dbReference type="KEGG" id="npz:ACX27_12145"/>
<dbReference type="Gene3D" id="3.40.47.10">
    <property type="match status" value="1"/>
</dbReference>
<dbReference type="STRING" id="224013.ACX27_12145"/>
<feature type="region of interest" description="N-terminal hotdog fold" evidence="22">
    <location>
        <begin position="2315"/>
        <end position="2444"/>
    </location>
</feature>
<comment type="catalytic activity">
    <reaction evidence="13">
        <text>19-(4-hydroxyphenyl)nonadecanoyl-[(phenol)carboxyphthiodiolenone synthase] + 2 (S)-methylmalonyl-CoA + 3 malonyl-CoA + 5 NADPH + 10 H(+) = C37-(phenol)carboxyphthiodiolenone-[(phenol)carboxyphthiodiolenone synthase] + 5 CO2 + 5 NADP(+) + 5 CoA + 2 H2O</text>
        <dbReference type="Rhea" id="RHEA:57760"/>
        <dbReference type="Rhea" id="RHEA-COMP:14273"/>
        <dbReference type="Rhea" id="RHEA-COMP:14990"/>
        <dbReference type="ChEBI" id="CHEBI:15377"/>
        <dbReference type="ChEBI" id="CHEBI:15378"/>
        <dbReference type="ChEBI" id="CHEBI:16526"/>
        <dbReference type="ChEBI" id="CHEBI:57287"/>
        <dbReference type="ChEBI" id="CHEBI:57327"/>
        <dbReference type="ChEBI" id="CHEBI:57384"/>
        <dbReference type="ChEBI" id="CHEBI:57783"/>
        <dbReference type="ChEBI" id="CHEBI:58349"/>
        <dbReference type="ChEBI" id="CHEBI:133301"/>
        <dbReference type="ChEBI" id="CHEBI:142260"/>
        <dbReference type="EC" id="2.3.1.292"/>
    </reaction>
</comment>
<dbReference type="GO" id="GO:0004312">
    <property type="term" value="F:fatty acid synthase activity"/>
    <property type="evidence" value="ECO:0007669"/>
    <property type="project" value="TreeGrafter"/>
</dbReference>
<dbReference type="InterPro" id="IPR001227">
    <property type="entry name" value="Ac_transferase_dom_sf"/>
</dbReference>
<feature type="active site" description="Proton acceptor; for dehydratase activity" evidence="22">
    <location>
        <position position="2347"/>
    </location>
</feature>
<dbReference type="Pfam" id="PF22621">
    <property type="entry name" value="CurL-like_PKS_C"/>
    <property type="match status" value="1"/>
</dbReference>
<dbReference type="InterPro" id="IPR036736">
    <property type="entry name" value="ACP-like_sf"/>
</dbReference>
<dbReference type="SMART" id="SM00822">
    <property type="entry name" value="PKS_KR"/>
    <property type="match status" value="2"/>
</dbReference>
<dbReference type="SUPFAM" id="SSF53901">
    <property type="entry name" value="Thiolase-like"/>
    <property type="match status" value="1"/>
</dbReference>
<dbReference type="InterPro" id="IPR020845">
    <property type="entry name" value="AMP-binding_CS"/>
</dbReference>
<dbReference type="Pfam" id="PF02801">
    <property type="entry name" value="Ketoacyl-synt_C"/>
    <property type="match status" value="1"/>
</dbReference>
<keyword evidence="4" id="KW-0597">Phosphoprotein</keyword>
<dbReference type="Pfam" id="PF08240">
    <property type="entry name" value="ADH_N"/>
    <property type="match status" value="1"/>
</dbReference>
<gene>
    <name evidence="27" type="primary">pisA</name>
    <name evidence="27" type="ORF">ACX27_12145</name>
</gene>
<dbReference type="Pfam" id="PF00109">
    <property type="entry name" value="ketoacyl-synt"/>
    <property type="match status" value="1"/>
</dbReference>
<evidence type="ECO:0000256" key="18">
    <source>
        <dbReference type="ARBA" id="ARBA00073623"/>
    </source>
</evidence>
<evidence type="ECO:0000256" key="5">
    <source>
        <dbReference type="ARBA" id="ARBA00022679"/>
    </source>
</evidence>
<organism evidence="27 28">
    <name type="scientific">Nostoc piscinale CENA21</name>
    <dbReference type="NCBI Taxonomy" id="224013"/>
    <lineage>
        <taxon>Bacteria</taxon>
        <taxon>Bacillati</taxon>
        <taxon>Cyanobacteriota</taxon>
        <taxon>Cyanophyceae</taxon>
        <taxon>Nostocales</taxon>
        <taxon>Nostocaceae</taxon>
        <taxon>Nostoc</taxon>
    </lineage>
</organism>
<evidence type="ECO:0000256" key="1">
    <source>
        <dbReference type="ARBA" id="ARBA00001937"/>
    </source>
</evidence>
<dbReference type="InterPro" id="IPR050091">
    <property type="entry name" value="PKS_NRPS_Biosynth_Enz"/>
</dbReference>
<dbReference type="GO" id="GO:0005886">
    <property type="term" value="C:plasma membrane"/>
    <property type="evidence" value="ECO:0007669"/>
    <property type="project" value="TreeGrafter"/>
</dbReference>
<evidence type="ECO:0000259" key="24">
    <source>
        <dbReference type="PROSITE" id="PS50075"/>
    </source>
</evidence>
<evidence type="ECO:0000256" key="14">
    <source>
        <dbReference type="ARBA" id="ARBA00052119"/>
    </source>
</evidence>
<evidence type="ECO:0000256" key="21">
    <source>
        <dbReference type="ARBA" id="ARBA00084020"/>
    </source>
</evidence>
<dbReference type="InterPro" id="IPR014031">
    <property type="entry name" value="Ketoacyl_synth_C"/>
</dbReference>
<dbReference type="InterPro" id="IPR013968">
    <property type="entry name" value="PKS_KR"/>
</dbReference>
<evidence type="ECO:0000256" key="8">
    <source>
        <dbReference type="ARBA" id="ARBA00022857"/>
    </source>
</evidence>
<dbReference type="PROSITE" id="PS00012">
    <property type="entry name" value="PHOSPHOPANTETHEINE"/>
    <property type="match status" value="1"/>
</dbReference>
<evidence type="ECO:0000256" key="23">
    <source>
        <dbReference type="SAM" id="MobiDB-lite"/>
    </source>
</evidence>
<dbReference type="InterPro" id="IPR013154">
    <property type="entry name" value="ADH-like_N"/>
</dbReference>
<dbReference type="Pfam" id="PF00550">
    <property type="entry name" value="PP-binding"/>
    <property type="match status" value="2"/>
</dbReference>
<dbReference type="CDD" id="cd05195">
    <property type="entry name" value="enoyl_red"/>
    <property type="match status" value="1"/>
</dbReference>
<dbReference type="InterPro" id="IPR020806">
    <property type="entry name" value="PKS_PP-bd"/>
</dbReference>
<dbReference type="Pfam" id="PF00698">
    <property type="entry name" value="Acyl_transf_1"/>
    <property type="match status" value="1"/>
</dbReference>
<dbReference type="Gene3D" id="3.40.366.10">
    <property type="entry name" value="Malonyl-Coenzyme A Acyl Carrier Protein, domain 2"/>
    <property type="match status" value="1"/>
</dbReference>
<dbReference type="CDD" id="cd05906">
    <property type="entry name" value="A_NRPS_TubE_like"/>
    <property type="match status" value="1"/>
</dbReference>
<evidence type="ECO:0000256" key="4">
    <source>
        <dbReference type="ARBA" id="ARBA00022553"/>
    </source>
</evidence>
<dbReference type="InterPro" id="IPR057326">
    <property type="entry name" value="KR_dom"/>
</dbReference>
<dbReference type="PROSITE" id="PS52019">
    <property type="entry name" value="PKS_MFAS_DH"/>
    <property type="match status" value="1"/>
</dbReference>
<feature type="domain" description="Ketosynthase family 3 (KS3)" evidence="25">
    <location>
        <begin position="1410"/>
        <end position="1848"/>
    </location>
</feature>
<dbReference type="FunFam" id="3.40.50.720:FF:000209">
    <property type="entry name" value="Polyketide synthase Pks12"/>
    <property type="match status" value="1"/>
</dbReference>
<dbReference type="InterPro" id="IPR049551">
    <property type="entry name" value="PKS_DH_C"/>
</dbReference>
<evidence type="ECO:0000256" key="19">
    <source>
        <dbReference type="ARBA" id="ARBA00075053"/>
    </source>
</evidence>
<dbReference type="InterPro" id="IPR018201">
    <property type="entry name" value="Ketoacyl_synth_AS"/>
</dbReference>
<dbReference type="FunFam" id="1.10.1200.10:FF:000005">
    <property type="entry name" value="Nonribosomal peptide synthetase 1"/>
    <property type="match status" value="1"/>
</dbReference>
<dbReference type="GO" id="GO:0016491">
    <property type="term" value="F:oxidoreductase activity"/>
    <property type="evidence" value="ECO:0007669"/>
    <property type="project" value="UniProtKB-KW"/>
</dbReference>
<dbReference type="Gene3D" id="3.10.129.10">
    <property type="entry name" value="Hotdog Thioesterase"/>
    <property type="match status" value="1"/>
</dbReference>
<dbReference type="InterPro" id="IPR000873">
    <property type="entry name" value="AMP-dep_synth/lig_dom"/>
</dbReference>
<dbReference type="CDD" id="cd00833">
    <property type="entry name" value="PKS"/>
    <property type="match status" value="1"/>
</dbReference>
<evidence type="ECO:0000259" key="26">
    <source>
        <dbReference type="PROSITE" id="PS52019"/>
    </source>
</evidence>
<keyword evidence="3" id="KW-0596">Phosphopantetheine</keyword>
<feature type="domain" description="Carrier" evidence="24">
    <location>
        <begin position="3458"/>
        <end position="3535"/>
    </location>
</feature>
<evidence type="ECO:0000256" key="20">
    <source>
        <dbReference type="ARBA" id="ARBA00078169"/>
    </source>
</evidence>
<dbReference type="InterPro" id="IPR020841">
    <property type="entry name" value="PKS_Beta-ketoAc_synthase_dom"/>
</dbReference>
<dbReference type="Gene3D" id="3.30.300.30">
    <property type="match status" value="2"/>
</dbReference>
<dbReference type="CDD" id="cd08953">
    <property type="entry name" value="KR_2_SDR_x"/>
    <property type="match status" value="1"/>
</dbReference>
<feature type="region of interest" description="C-terminal hotdog fold" evidence="22">
    <location>
        <begin position="2458"/>
        <end position="2601"/>
    </location>
</feature>
<dbReference type="InterPro" id="IPR020843">
    <property type="entry name" value="ER"/>
</dbReference>
<dbReference type="GO" id="GO:0071770">
    <property type="term" value="P:DIM/DIP cell wall layer assembly"/>
    <property type="evidence" value="ECO:0007669"/>
    <property type="project" value="TreeGrafter"/>
</dbReference>
<dbReference type="GO" id="GO:0034081">
    <property type="term" value="C:polyketide synthase complex"/>
    <property type="evidence" value="ECO:0007669"/>
    <property type="project" value="UniProtKB-ARBA"/>
</dbReference>
<dbReference type="OrthoDB" id="499075at2"/>
<dbReference type="EC" id="2.3.1.292" evidence="17"/>
<dbReference type="SMART" id="SM00829">
    <property type="entry name" value="PKS_ER"/>
    <property type="match status" value="1"/>
</dbReference>
<evidence type="ECO:0000256" key="17">
    <source>
        <dbReference type="ARBA" id="ARBA00066974"/>
    </source>
</evidence>
<keyword evidence="11" id="KW-0511">Multifunctional enzyme</keyword>
<feature type="domain" description="PKS/mFAS DH" evidence="26">
    <location>
        <begin position="2315"/>
        <end position="2601"/>
    </location>
</feature>
<dbReference type="Proteomes" id="UP000062645">
    <property type="component" value="Chromosome"/>
</dbReference>
<feature type="active site" description="Proton donor; for dehydratase activity" evidence="22">
    <location>
        <position position="2518"/>
    </location>
</feature>
<dbReference type="InterPro" id="IPR014043">
    <property type="entry name" value="Acyl_transferase_dom"/>
</dbReference>
<dbReference type="InterPro" id="IPR020807">
    <property type="entry name" value="PKS_DH"/>
</dbReference>
<dbReference type="SMART" id="SM00825">
    <property type="entry name" value="PKS_KS"/>
    <property type="match status" value="1"/>
</dbReference>
<dbReference type="InterPro" id="IPR016035">
    <property type="entry name" value="Acyl_Trfase/lysoPLipase"/>
</dbReference>
<sequence length="3570" mass="395325">MQLNERNQFLVNSSNKNFTYREVEVAIRSSLTVDDCVVIEREAENQKPELVAYVVSSGLLVPEQLLSYLQTVLPNELIPTEIVPVSALPLTALGQIDETALSHFEIRDNDLLQRWSEQIQLVPEVEKVAVVIQEDLKQQQSLRLSDLLNDWKTLTSEADHTSSKSKSSRSNNNRNSSDDKLAINYGGELKREKNAPNILGEALQKTALKFPNKELIYIQPDGSEISQSYNNLLLDAQKILAGLRKLGLKPLDKVIFQIDQSQDFIPAFWGCILGGFIPVPVSIAPAYEQVNSAVNKLHNAWQMLEQPLVLTSSKLLQSLRGLPALLNIEQWKVETVDNLRQNQPDSNIHQSQEDDLALLLLTSGSTGFPKGVMLTHRNLLSMTAGTAQMNKFSSDDIVLNWMPLEHVGAIVFLGLMAVDLGCKQVHVSTEYILQNPIRWLELIERHKASISWAPNFAFSLLNERASEINQRSWDLSSMRFLVNAGEQIVPKTARTFLKLFQPHGLPPNAIHPAFGMSETCSGITWSDGFSLETSSDEMSFVELGPPIPGASIRITNENNQVVPEGTIGKFQVKGLSVTSGYYKNLERNREAFTEDGWFNTGDIGYLQSGRIVLTGRDKDDIIINGINYYSHEIESVVEEVEGVEISYTAACAVQFSDSNADQLAIFFNSAISEQSLLKEIIKKIRGAVVKNIGVNPNYIIPVNKEMIPKTAIGKIQRAQLSKMFVAGEFDSIIQQLGINLENPNLLPDWFYRKTWRRKLPVSQKSAINGNFLVFLDQLGLGEYLCAELQQQGLPWVGVEAGGDFRQISNNRYQIAPNNLEHYQRLLSALSANSFQIDRILHLWTYDSCINEVDSLEFLEQAQIYGAFSLLSLIKALANIQKFQNSIELLVVSNYTQLVSSADEIAYEKSPLLGLVKVIGQEIPGLTSRHLDLTVDETAVNTECILQELRILSKEQEVAYRQGKRWITRLEKIDFSSQQKQDFAFKPGGMYLISGGLGGVGVEIAKYLLKHYKTRLLLVGRTELPERSTWNNYTGQSDAISQKIAAYQELEQLGGEIIYEAVDVCDKQRLQQVVELAKSSWGCQLDGVLHLAGTYQERSLIEETHESWSAALRSKVGGAWVLNQLLLDHPQAVFISFSSVSSFMGGAAVGTFVAANRFLESFAYYQRTQGSNSYCFSWSLWDGIGISQDSQRSKLAQKAGYYAMSARQGLYSLLVGLHHNQAQLLVGLDASNRYIRRYVEDIYPLEKLTAYFTASNSSVGEQLSKLVVRDRFGTPSSCNFVQLQQMPLTKTGTIDLDKLARGELHQKADQAQPVSDIERQVAQIWQEVLGIEEIGIHDNFFELGGHSLLLVQAQSKLQEFFGVPVSIVDMFKYPSISTLANFLSQGQTESPAVVQGQKRSKVRSSRHSVGNADVAVIGMSCRFPGANNIDEFWQNLCNGVESISFFSDEEIIAAGVDPVLVKNPNYVKAKPILADVESFDADFFGYSTKEAELLDPQQRLLLECAWESLETAGYNPVTYDGAIGIYAGAVMNTYLLNNVYPNRHQLDINDNLQVATTDSMGGLQMMVANDKDYLTTRISYKLNLTGPSVNVQTACSTSLVAIHMACASLLSGESDMALAGGVSVNAPQKVGHLYQEGMIVTPDGHCRAFDAKAQGTIFGSGVGLVVLKRLEDAIADGDNIYAVVKGSAVNNDGGTKVGYMAPNGDGQAAVVTEAMAIAGIEADTISYVEAHGTGTPLGDPIEIGGLTQAFRASTQSKNFCAVGSVKTNVGHLQIASGVVGFIKTVLSLYHKKIPPSLHFEQPNPQLDLPNTPFYVNTTLKDWQSEGYPRRAGVNSLGIGGTNCHVILEEAPSGKSRGAGEQGSRGARECPFHLLTLSAKTLRALDELRHRYREFLISNSGVSIADVCHTANTGREHFNHRLAVVADSREELVEKLANLTSSQSVQSHNKPAQIAFLFTGQGSQYINMGRHLYDTQPIFRQTLEQCDEILRPYLEHSLLEVLYPRQAFEHLLNQTAYTQPALFAIEYALYQLWKSWGIEPDVVMGHSVGEYVAATVAGVFSLEDGLKLIAHRGRLMQQLPSGGEMVSLMASEAKVKEVIATYNQRVAIAAINGPESVVISGTREDIAVVCQQLEAEKIKTKRLQVSHAFHSPLMTPMLAEFEAIANQVIYNQPQIQLVSNVTGELAGDRITTPQYWVNHIRQTVRFADSMQTLHTLGYGVFLEIGPKPVLLGMGRQCLPDGKGLWLPSLREGIPEWQQLLSSLGELYVAGAKVNWLGLEQDYPRRKVALPTYPFQRQRYWLEHTPQRHQQLQPAKLHPLLDKKLQLPLSKEILFETEFSIQTLPFLAEHQVYNQVIVPGACHLSLLLGAAELTFGSESSLLENIVFPQALAISKDKARTVQLVLSFEESSASFQLISFDIGANGNTQVSEWLVHATGKISSGVNTAPETISLQQIQKRCTQQIDSKEIYQSWQKRHIQLGASFQWLDSIWRGEGEALAQLKWLSTIDSLEEYQLYPGLLDSCLQLTSLFFPDDDTFVPFAIESFQFYQRPQSQQLWCHAVQRQLENSHSDKLITDIRLFDTYGKLIADIKGLEAKKATRQLLLHSLEQDVADWLYEIEWQAVEKSQSFAVPSGSWLILADPEGLGQQLANQLQQQGADYILVSAGISYQKIDQQHYQIDPSFPDHWQKLISAVSQHGISNIIHLWSYQEQSQNSLAALEQEQLLNCGSVLHLVQANFPTPPRLWLVTRGTQAVDSTSLQPVQLSGAALWGLGRVIALEHPELQCVRLDLAADEDNLQSLWSEICSPDAEDQIAIRHGKRYVARLTRRKAISDKDKQIAIAPHQPVQLKLSEYGVLDNLSLAAMTRRPPQSNEVEIQVQASAVNFRDVLNALGMLKDYYAENMGITQASELTFGFECAGNIVAVGENVDHLKVGDAVVAWVTTHDAFSSFVTLPATTVEKKPTNLSFQEATTIPLAFLTAHYGLHHLAKIQPGERVLIHAAAGGVGLAAVQIALSAGAEVYATASVNKWEFLKSMGVKHIMNSRSLEFADEVMSLTQGQGVDVVLNSLNGEFINKSIQVLAHEGRFVEIGKIGIWDESQVKALRDDISYFAFDLGEVHHQHPALISPMLQHLIEQFQTGTLKPLPQTVFPLEQVVDAFRYMAAAKHIGKVVVSMPQITTSANEGQLSIQPDASYLITGGLGALGLEIAQWLVEKGARHLVLIGRSGVSVVAKQRISSFEKSGAKVLVLQADVSQPHQVAEVLEKIHSELPSLKGIIHTAGVLDDGVLQQQSLERFGRVMAPKVAGAWNLHTFTQHLPLDFFVCFSSMSSLIGSPGQGNYAAANAFMDTLCHYRQALGLPGISINWGPWSQVGMTANLDSRNQNRIQMSGIGTIAPQQGLTVLEQLLNQSSAQVAVIPFNWSEFLSKSSFGSPFFANFSYTLAKKVEQSDFRTRLEKANASDRQSFLIEHISSQVAKVLGRNLSNRDMELGFFELGMDSLTAVELRNRLQNSLKCSVPANLAFDYPTVAKLANYLALQIFPLDVDQEFASSQSKDSEQFQLVNLENSDWVELEL</sequence>
<dbReference type="Pfam" id="PF13602">
    <property type="entry name" value="ADH_zinc_N_2"/>
    <property type="match status" value="1"/>
</dbReference>
<dbReference type="SMART" id="SM01294">
    <property type="entry name" value="PKS_PP_betabranch"/>
    <property type="match status" value="1"/>
</dbReference>
<dbReference type="InterPro" id="IPR045851">
    <property type="entry name" value="AMP-bd_C_sf"/>
</dbReference>
<dbReference type="SUPFAM" id="SSF52151">
    <property type="entry name" value="FabD/lysophospholipase-like"/>
    <property type="match status" value="1"/>
</dbReference>
<dbReference type="PATRIC" id="fig|224013.5.peg.2944"/>
<dbReference type="SUPFAM" id="SSF50129">
    <property type="entry name" value="GroES-like"/>
    <property type="match status" value="1"/>
</dbReference>
<evidence type="ECO:0000256" key="16">
    <source>
        <dbReference type="ARBA" id="ARBA00058455"/>
    </source>
</evidence>
<dbReference type="Gene3D" id="1.10.1200.10">
    <property type="entry name" value="ACP-like"/>
    <property type="match status" value="2"/>
</dbReference>
<evidence type="ECO:0000256" key="22">
    <source>
        <dbReference type="PROSITE-ProRule" id="PRU01363"/>
    </source>
</evidence>
<dbReference type="PROSITE" id="PS50075">
    <property type="entry name" value="CARRIER"/>
    <property type="match status" value="2"/>
</dbReference>
<dbReference type="GO" id="GO:0031177">
    <property type="term" value="F:phosphopantetheine binding"/>
    <property type="evidence" value="ECO:0007669"/>
    <property type="project" value="InterPro"/>
</dbReference>
<reference evidence="28" key="1">
    <citation type="submission" date="2015-07" db="EMBL/GenBank/DDBJ databases">
        <title>Genome Of Nitrogen-Fixing Cyanobacterium Nostoc piscinale CENA21 From Solimoes/Amazon River Floodplain Sediments And Comparative Genomics To Uncover Biosynthetic Natural Products Potential.</title>
        <authorList>
            <person name="Leao T.F."/>
            <person name="Leao P.N."/>
            <person name="Guimaraes P.I."/>
            <person name="de Melo A.G.C."/>
            <person name="Ramos R.T.J."/>
            <person name="Silva A."/>
            <person name="Fiore M.F."/>
            <person name="Schneider M.P.C."/>
        </authorList>
    </citation>
    <scope>NUCLEOTIDE SEQUENCE [LARGE SCALE GENOMIC DNA]</scope>
    <source>
        <strain evidence="28">CENA21</strain>
    </source>
</reference>
<evidence type="ECO:0000259" key="25">
    <source>
        <dbReference type="PROSITE" id="PS52004"/>
    </source>
</evidence>
<evidence type="ECO:0000313" key="27">
    <source>
        <dbReference type="EMBL" id="ALF53425.1"/>
    </source>
</evidence>